<evidence type="ECO:0000313" key="3">
    <source>
        <dbReference type="Proteomes" id="UP001370490"/>
    </source>
</evidence>
<accession>A0AAN8YTJ5</accession>
<evidence type="ECO:0000256" key="1">
    <source>
        <dbReference type="SAM" id="MobiDB-lite"/>
    </source>
</evidence>
<sequence>MSSSEESGGAVPGNKFHLCKRVTRVHNLSGVDLLWLPHRKFTPHRKGTPLNDRRQQISPGNYMDTHFGYYKTNIPEVSINVHVSPMIENCEKENEVVLTKDEIREASEIKLFCDDKGIIRHTIDKRADFPKGFRCCFFARINKVIQTSNTDRSELPNKKEGEKKEHHVEAAAKAPGDLNLGDAQSFDPPLVGECERT</sequence>
<gene>
    <name evidence="2" type="ORF">RJ641_024260</name>
</gene>
<keyword evidence="3" id="KW-1185">Reference proteome</keyword>
<feature type="region of interest" description="Disordered" evidence="1">
    <location>
        <begin position="149"/>
        <end position="197"/>
    </location>
</feature>
<dbReference type="Proteomes" id="UP001370490">
    <property type="component" value="Unassembled WGS sequence"/>
</dbReference>
<feature type="compositionally biased region" description="Basic and acidic residues" evidence="1">
    <location>
        <begin position="151"/>
        <end position="170"/>
    </location>
</feature>
<proteinExistence type="predicted"/>
<dbReference type="AlphaFoldDB" id="A0AAN8YTJ5"/>
<protein>
    <submittedName>
        <fullName evidence="2">Uncharacterized protein</fullName>
    </submittedName>
</protein>
<comment type="caution">
    <text evidence="2">The sequence shown here is derived from an EMBL/GenBank/DDBJ whole genome shotgun (WGS) entry which is preliminary data.</text>
</comment>
<evidence type="ECO:0000313" key="2">
    <source>
        <dbReference type="EMBL" id="KAK6912167.1"/>
    </source>
</evidence>
<dbReference type="EMBL" id="JBAMMX010000028">
    <property type="protein sequence ID" value="KAK6912167.1"/>
    <property type="molecule type" value="Genomic_DNA"/>
</dbReference>
<name>A0AAN8YTJ5_9MAGN</name>
<organism evidence="2 3">
    <name type="scientific">Dillenia turbinata</name>
    <dbReference type="NCBI Taxonomy" id="194707"/>
    <lineage>
        <taxon>Eukaryota</taxon>
        <taxon>Viridiplantae</taxon>
        <taxon>Streptophyta</taxon>
        <taxon>Embryophyta</taxon>
        <taxon>Tracheophyta</taxon>
        <taxon>Spermatophyta</taxon>
        <taxon>Magnoliopsida</taxon>
        <taxon>eudicotyledons</taxon>
        <taxon>Gunneridae</taxon>
        <taxon>Pentapetalae</taxon>
        <taxon>Dilleniales</taxon>
        <taxon>Dilleniaceae</taxon>
        <taxon>Dillenia</taxon>
    </lineage>
</organism>
<reference evidence="2 3" key="1">
    <citation type="submission" date="2023-12" db="EMBL/GenBank/DDBJ databases">
        <title>A high-quality genome assembly for Dillenia turbinata (Dilleniales).</title>
        <authorList>
            <person name="Chanderbali A."/>
        </authorList>
    </citation>
    <scope>NUCLEOTIDE SEQUENCE [LARGE SCALE GENOMIC DNA]</scope>
    <source>
        <strain evidence="2">LSX21</strain>
        <tissue evidence="2">Leaf</tissue>
    </source>
</reference>